<dbReference type="GO" id="GO:0005576">
    <property type="term" value="C:extracellular region"/>
    <property type="evidence" value="ECO:0007669"/>
    <property type="project" value="UniProtKB-SubCell"/>
</dbReference>
<feature type="signal peptide" evidence="4">
    <location>
        <begin position="1"/>
        <end position="28"/>
    </location>
</feature>
<dbReference type="PROSITE" id="PS00330">
    <property type="entry name" value="HEMOLYSIN_CALCIUM"/>
    <property type="match status" value="2"/>
</dbReference>
<evidence type="ECO:0000313" key="5">
    <source>
        <dbReference type="EMBL" id="PTL56149.1"/>
    </source>
</evidence>
<accession>A0A2T4UED5</accession>
<dbReference type="Pfam" id="PF00353">
    <property type="entry name" value="HemolysinCabind"/>
    <property type="match status" value="4"/>
</dbReference>
<dbReference type="AlphaFoldDB" id="A0A2T4UED5"/>
<name>A0A2T4UED5_9ACTN</name>
<sequence>MLSTASSTTTIAALAAALALIPATAAHATTVEVRGDKVVVTGTEGPDAIDYQIYDGLLYVRGAPMIARAGCSGDEHEKEVTCPIPSGGMTVDLLGGDDRVNGNLYETTAPFATVHLGPGNDSLETTGADVVFGGDGNDELVGWRDGMDNVFDGGSGNDKLTGGGGADVLRGGDGNDELVGEGRTTTRSADVLDGGAGVDKVVDWMHQDAYDLSPATVTLDGVADDGIEGEQDNVTNVEVVQSGSSVRFRGTDAAEQILPTEVGGHGEILAFGGDDVVRGTDGDEVIDGGAGNDDLRGGYGNDTITGGPGRDRIEADRTGRCNEYHCDLSPGSAADTVDAVDGEADTISCGPGVDAVRADVIDTVAPDCETVTRVGGAAGGGGTPGQNPDVPAPGSGGGSGASGAKITVAGARSLRTLRAKGLALKLIGRRAGEKLTVRALRSGKTVATGSGRADAGGTATVTLKLTKTGRRALRTAKRATLTVVAGRTRASVTLGR</sequence>
<comment type="subcellular location">
    <subcellularLocation>
        <location evidence="1">Secreted</location>
    </subcellularLocation>
</comment>
<feature type="region of interest" description="Disordered" evidence="3">
    <location>
        <begin position="288"/>
        <end position="311"/>
    </location>
</feature>
<dbReference type="InterPro" id="IPR001343">
    <property type="entry name" value="Hemolysn_Ca-bd"/>
</dbReference>
<dbReference type="InterPro" id="IPR050557">
    <property type="entry name" value="RTX_toxin/Mannuronan_C5-epim"/>
</dbReference>
<evidence type="ECO:0000313" key="6">
    <source>
        <dbReference type="Proteomes" id="UP000240739"/>
    </source>
</evidence>
<reference evidence="5 6" key="1">
    <citation type="submission" date="2018-03" db="EMBL/GenBank/DDBJ databases">
        <title>Aquarubrobacter algicola gen. nov., sp. nov., a novel actinobacterium isolated from shallow eutrophic lake during the end of cyanobacterial harmful algal blooms.</title>
        <authorList>
            <person name="Chun S.J."/>
        </authorList>
    </citation>
    <scope>NUCLEOTIDE SEQUENCE [LARGE SCALE GENOMIC DNA]</scope>
    <source>
        <strain evidence="5 6">Seoho-28</strain>
    </source>
</reference>
<evidence type="ECO:0000256" key="3">
    <source>
        <dbReference type="SAM" id="MobiDB-lite"/>
    </source>
</evidence>
<dbReference type="PANTHER" id="PTHR38340">
    <property type="entry name" value="S-LAYER PROTEIN"/>
    <property type="match status" value="1"/>
</dbReference>
<dbReference type="SUPFAM" id="SSF51120">
    <property type="entry name" value="beta-Roll"/>
    <property type="match status" value="2"/>
</dbReference>
<dbReference type="InterPro" id="IPR018511">
    <property type="entry name" value="Hemolysin-typ_Ca-bd_CS"/>
</dbReference>
<dbReference type="RefSeq" id="WP_107569868.1">
    <property type="nucleotide sequence ID" value="NZ_PYYB01000002.1"/>
</dbReference>
<evidence type="ECO:0000256" key="4">
    <source>
        <dbReference type="SAM" id="SignalP"/>
    </source>
</evidence>
<evidence type="ECO:0000256" key="2">
    <source>
        <dbReference type="ARBA" id="ARBA00022525"/>
    </source>
</evidence>
<dbReference type="PRINTS" id="PR00313">
    <property type="entry name" value="CABNDNGRPT"/>
</dbReference>
<dbReference type="Gene3D" id="2.150.10.10">
    <property type="entry name" value="Serralysin-like metalloprotease, C-terminal"/>
    <property type="match status" value="2"/>
</dbReference>
<protein>
    <recommendedName>
        <fullName evidence="7">Calcium-binding protein</fullName>
    </recommendedName>
</protein>
<gene>
    <name evidence="5" type="ORF">C7Y72_14240</name>
</gene>
<organism evidence="5 6">
    <name type="scientific">Paraconexibacter algicola</name>
    <dbReference type="NCBI Taxonomy" id="2133960"/>
    <lineage>
        <taxon>Bacteria</taxon>
        <taxon>Bacillati</taxon>
        <taxon>Actinomycetota</taxon>
        <taxon>Thermoleophilia</taxon>
        <taxon>Solirubrobacterales</taxon>
        <taxon>Paraconexibacteraceae</taxon>
        <taxon>Paraconexibacter</taxon>
    </lineage>
</organism>
<proteinExistence type="predicted"/>
<feature type="chain" id="PRO_5015781331" description="Calcium-binding protein" evidence="4">
    <location>
        <begin position="29"/>
        <end position="496"/>
    </location>
</feature>
<comment type="caution">
    <text evidence="5">The sequence shown here is derived from an EMBL/GenBank/DDBJ whole genome shotgun (WGS) entry which is preliminary data.</text>
</comment>
<dbReference type="EMBL" id="PYYB01000002">
    <property type="protein sequence ID" value="PTL56149.1"/>
    <property type="molecule type" value="Genomic_DNA"/>
</dbReference>
<dbReference type="PANTHER" id="PTHR38340:SF1">
    <property type="entry name" value="S-LAYER PROTEIN"/>
    <property type="match status" value="1"/>
</dbReference>
<dbReference type="InterPro" id="IPR011049">
    <property type="entry name" value="Serralysin-like_metalloprot_C"/>
</dbReference>
<evidence type="ECO:0000256" key="1">
    <source>
        <dbReference type="ARBA" id="ARBA00004613"/>
    </source>
</evidence>
<dbReference type="OrthoDB" id="5243122at2"/>
<dbReference type="GO" id="GO:0005509">
    <property type="term" value="F:calcium ion binding"/>
    <property type="evidence" value="ECO:0007669"/>
    <property type="project" value="InterPro"/>
</dbReference>
<keyword evidence="6" id="KW-1185">Reference proteome</keyword>
<keyword evidence="4" id="KW-0732">Signal</keyword>
<feature type="region of interest" description="Disordered" evidence="3">
    <location>
        <begin position="375"/>
        <end position="403"/>
    </location>
</feature>
<keyword evidence="2" id="KW-0964">Secreted</keyword>
<dbReference type="Proteomes" id="UP000240739">
    <property type="component" value="Unassembled WGS sequence"/>
</dbReference>
<evidence type="ECO:0008006" key="7">
    <source>
        <dbReference type="Google" id="ProtNLM"/>
    </source>
</evidence>